<dbReference type="AlphaFoldDB" id="A0AAD2DSD6"/>
<accession>A0AAD2DSD6</accession>
<protein>
    <submittedName>
        <fullName evidence="1">Uncharacterized protein</fullName>
    </submittedName>
</protein>
<proteinExistence type="predicted"/>
<gene>
    <name evidence="1" type="ORF">FPE_LOCUS9500</name>
</gene>
<dbReference type="EMBL" id="OU503040">
    <property type="protein sequence ID" value="CAI9762070.1"/>
    <property type="molecule type" value="Genomic_DNA"/>
</dbReference>
<name>A0AAD2DSD6_9LAMI</name>
<keyword evidence="2" id="KW-1185">Reference proteome</keyword>
<dbReference type="Proteomes" id="UP000834106">
    <property type="component" value="Chromosome 5"/>
</dbReference>
<sequence length="103" mass="11457">MLYWQLREKDIKEEELNGIGEFFLVRKHPKLKVKLVDGISLAVAIVLNNIPKGTTQLETKALVHTKSIGMPSYKVGRPPTCSRIQAACLARPPTNKGGPGRHR</sequence>
<organism evidence="1 2">
    <name type="scientific">Fraxinus pennsylvanica</name>
    <dbReference type="NCBI Taxonomy" id="56036"/>
    <lineage>
        <taxon>Eukaryota</taxon>
        <taxon>Viridiplantae</taxon>
        <taxon>Streptophyta</taxon>
        <taxon>Embryophyta</taxon>
        <taxon>Tracheophyta</taxon>
        <taxon>Spermatophyta</taxon>
        <taxon>Magnoliopsida</taxon>
        <taxon>eudicotyledons</taxon>
        <taxon>Gunneridae</taxon>
        <taxon>Pentapetalae</taxon>
        <taxon>asterids</taxon>
        <taxon>lamiids</taxon>
        <taxon>Lamiales</taxon>
        <taxon>Oleaceae</taxon>
        <taxon>Oleeae</taxon>
        <taxon>Fraxinus</taxon>
    </lineage>
</organism>
<reference evidence="1" key="1">
    <citation type="submission" date="2023-05" db="EMBL/GenBank/DDBJ databases">
        <authorList>
            <person name="Huff M."/>
        </authorList>
    </citation>
    <scope>NUCLEOTIDE SEQUENCE</scope>
</reference>
<evidence type="ECO:0000313" key="1">
    <source>
        <dbReference type="EMBL" id="CAI9762070.1"/>
    </source>
</evidence>
<evidence type="ECO:0000313" key="2">
    <source>
        <dbReference type="Proteomes" id="UP000834106"/>
    </source>
</evidence>